<dbReference type="UniPathway" id="UPA00077">
    <property type="reaction ID" value="UER00156"/>
</dbReference>
<dbReference type="GO" id="GO:0005829">
    <property type="term" value="C:cytosol"/>
    <property type="evidence" value="ECO:0007669"/>
    <property type="project" value="TreeGrafter"/>
</dbReference>
<dbReference type="GO" id="GO:0046654">
    <property type="term" value="P:tetrahydrofolate biosynthetic process"/>
    <property type="evidence" value="ECO:0007669"/>
    <property type="project" value="UniProtKB-UniPathway"/>
</dbReference>
<feature type="domain" description="Pterin-binding" evidence="10">
    <location>
        <begin position="17"/>
        <end position="269"/>
    </location>
</feature>
<dbReference type="RefSeq" id="WP_015693272.1">
    <property type="nucleotide sequence ID" value="NC_016940.1"/>
</dbReference>
<keyword evidence="8 9" id="KW-0289">Folate biosynthesis</keyword>
<dbReference type="STRING" id="984262.SGRA_2942"/>
<evidence type="ECO:0000256" key="1">
    <source>
        <dbReference type="ARBA" id="ARBA00000012"/>
    </source>
</evidence>
<dbReference type="EMBL" id="CP002831">
    <property type="protein sequence ID" value="AFC25670.1"/>
    <property type="molecule type" value="Genomic_DNA"/>
</dbReference>
<evidence type="ECO:0000259" key="10">
    <source>
        <dbReference type="PROSITE" id="PS50972"/>
    </source>
</evidence>
<dbReference type="eggNOG" id="COG0294">
    <property type="taxonomic scope" value="Bacteria"/>
</dbReference>
<evidence type="ECO:0000256" key="6">
    <source>
        <dbReference type="ARBA" id="ARBA00022723"/>
    </source>
</evidence>
<evidence type="ECO:0000256" key="2">
    <source>
        <dbReference type="ARBA" id="ARBA00001946"/>
    </source>
</evidence>
<dbReference type="KEGG" id="sgn:SGRA_2942"/>
<comment type="function">
    <text evidence="9">Catalyzes the condensation of para-aminobenzoate (pABA) with 6-hydroxymethyl-7,8-dihydropterin diphosphate (DHPt-PP) to form 7,8-dihydropteroate (H2Pte), the immediate precursor of folate derivatives.</text>
</comment>
<evidence type="ECO:0000313" key="12">
    <source>
        <dbReference type="Proteomes" id="UP000007519"/>
    </source>
</evidence>
<dbReference type="Proteomes" id="UP000007519">
    <property type="component" value="Chromosome"/>
</dbReference>
<dbReference type="PANTHER" id="PTHR20941:SF1">
    <property type="entry name" value="FOLIC ACID SYNTHESIS PROTEIN FOL1"/>
    <property type="match status" value="1"/>
</dbReference>
<evidence type="ECO:0000313" key="11">
    <source>
        <dbReference type="EMBL" id="AFC25670.1"/>
    </source>
</evidence>
<accession>H6LAS7</accession>
<dbReference type="PROSITE" id="PS00792">
    <property type="entry name" value="DHPS_1"/>
    <property type="match status" value="1"/>
</dbReference>
<dbReference type="InterPro" id="IPR006390">
    <property type="entry name" value="DHP_synth_dom"/>
</dbReference>
<reference evidence="11 12" key="1">
    <citation type="journal article" date="2012" name="Stand. Genomic Sci.">
        <title>Complete genome sequencing and analysis of Saprospira grandis str. Lewin, a predatory marine bacterium.</title>
        <authorList>
            <person name="Saw J.H."/>
            <person name="Yuryev A."/>
            <person name="Kanbe M."/>
            <person name="Hou S."/>
            <person name="Young A.G."/>
            <person name="Aizawa S."/>
            <person name="Alam M."/>
        </authorList>
    </citation>
    <scope>NUCLEOTIDE SEQUENCE [LARGE SCALE GENOMIC DNA]</scope>
    <source>
        <strain evidence="11 12">Lewin</strain>
    </source>
</reference>
<comment type="pathway">
    <text evidence="3 9">Cofactor biosynthesis; tetrahydrofolate biosynthesis; 7,8-dihydrofolate from 2-amino-4-hydroxy-6-hydroxymethyl-7,8-dihydropteridine diphosphate and 4-aminobenzoate: step 1/2.</text>
</comment>
<comment type="cofactor">
    <cofactor evidence="2 9">
        <name>Mg(2+)</name>
        <dbReference type="ChEBI" id="CHEBI:18420"/>
    </cofactor>
</comment>
<dbReference type="HOGENOM" id="CLU_008023_0_2_10"/>
<keyword evidence="5 9" id="KW-0808">Transferase</keyword>
<evidence type="ECO:0000256" key="8">
    <source>
        <dbReference type="ARBA" id="ARBA00022909"/>
    </source>
</evidence>
<comment type="similarity">
    <text evidence="9">Belongs to the DHPS family.</text>
</comment>
<evidence type="ECO:0000256" key="9">
    <source>
        <dbReference type="RuleBase" id="RU361205"/>
    </source>
</evidence>
<dbReference type="NCBIfam" id="TIGR01496">
    <property type="entry name" value="DHPS"/>
    <property type="match status" value="1"/>
</dbReference>
<keyword evidence="7 9" id="KW-0460">Magnesium</keyword>
<organism evidence="11 12">
    <name type="scientific">Saprospira grandis (strain Lewin)</name>
    <dbReference type="NCBI Taxonomy" id="984262"/>
    <lineage>
        <taxon>Bacteria</taxon>
        <taxon>Pseudomonadati</taxon>
        <taxon>Bacteroidota</taxon>
        <taxon>Saprospiria</taxon>
        <taxon>Saprospirales</taxon>
        <taxon>Saprospiraceae</taxon>
        <taxon>Saprospira</taxon>
    </lineage>
</organism>
<evidence type="ECO:0000256" key="5">
    <source>
        <dbReference type="ARBA" id="ARBA00022679"/>
    </source>
</evidence>
<proteinExistence type="inferred from homology"/>
<dbReference type="SUPFAM" id="SSF51717">
    <property type="entry name" value="Dihydropteroate synthetase-like"/>
    <property type="match status" value="1"/>
</dbReference>
<sequence length="284" mass="31285">MQTTINAAGRLLDLSSPKIMGILNLTPDSFYDGGRYLGEEAYLEQVERMIGEGLDILDIGGASTKPGALAVSAEEELKRILGPLRRIRQEFPDLLISIDSYWAEVIEATAAEGIHLVNDISAGSIDPKLWSIVAKLGLSYVLMHMQGRPETMQDKPQYESVVLEVYDFFVERLGALRQLGVKDIILDLGYGFGKSLGQNYQLLAGGQAFRQLGLPILAGVSRKSMLYKLLDSQPQEVLPATTAAHIFALEEGARILRVHDVEAARQAIGVWQAYQEAKEELKIN</sequence>
<gene>
    <name evidence="11" type="primary">folP</name>
    <name evidence="11" type="ordered locus">SGRA_2942</name>
</gene>
<dbReference type="InterPro" id="IPR045031">
    <property type="entry name" value="DHP_synth-like"/>
</dbReference>
<evidence type="ECO:0000256" key="4">
    <source>
        <dbReference type="ARBA" id="ARBA00012458"/>
    </source>
</evidence>
<comment type="catalytic activity">
    <reaction evidence="1">
        <text>(7,8-dihydropterin-6-yl)methyl diphosphate + 4-aminobenzoate = 7,8-dihydropteroate + diphosphate</text>
        <dbReference type="Rhea" id="RHEA:19949"/>
        <dbReference type="ChEBI" id="CHEBI:17836"/>
        <dbReference type="ChEBI" id="CHEBI:17839"/>
        <dbReference type="ChEBI" id="CHEBI:33019"/>
        <dbReference type="ChEBI" id="CHEBI:72950"/>
        <dbReference type="EC" id="2.5.1.15"/>
    </reaction>
</comment>
<dbReference type="InterPro" id="IPR011005">
    <property type="entry name" value="Dihydropteroate_synth-like_sf"/>
</dbReference>
<dbReference type="PROSITE" id="PS50972">
    <property type="entry name" value="PTERIN_BINDING"/>
    <property type="match status" value="1"/>
</dbReference>
<evidence type="ECO:0000256" key="7">
    <source>
        <dbReference type="ARBA" id="ARBA00022842"/>
    </source>
</evidence>
<keyword evidence="6 9" id="KW-0479">Metal-binding</keyword>
<dbReference type="EC" id="2.5.1.15" evidence="4 9"/>
<keyword evidence="12" id="KW-1185">Reference proteome</keyword>
<dbReference type="PANTHER" id="PTHR20941">
    <property type="entry name" value="FOLATE SYNTHESIS PROTEINS"/>
    <property type="match status" value="1"/>
</dbReference>
<evidence type="ECO:0000256" key="3">
    <source>
        <dbReference type="ARBA" id="ARBA00004763"/>
    </source>
</evidence>
<dbReference type="OrthoDB" id="9811744at2"/>
<dbReference type="AlphaFoldDB" id="H6LAS7"/>
<dbReference type="GO" id="GO:0046656">
    <property type="term" value="P:folic acid biosynthetic process"/>
    <property type="evidence" value="ECO:0007669"/>
    <property type="project" value="UniProtKB-KW"/>
</dbReference>
<dbReference type="CDD" id="cd00739">
    <property type="entry name" value="DHPS"/>
    <property type="match status" value="1"/>
</dbReference>
<dbReference type="GO" id="GO:0046872">
    <property type="term" value="F:metal ion binding"/>
    <property type="evidence" value="ECO:0007669"/>
    <property type="project" value="UniProtKB-KW"/>
</dbReference>
<dbReference type="GO" id="GO:0004156">
    <property type="term" value="F:dihydropteroate synthase activity"/>
    <property type="evidence" value="ECO:0007669"/>
    <property type="project" value="UniProtKB-EC"/>
</dbReference>
<dbReference type="Gene3D" id="3.20.20.20">
    <property type="entry name" value="Dihydropteroate synthase-like"/>
    <property type="match status" value="1"/>
</dbReference>
<protein>
    <recommendedName>
        <fullName evidence="4 9">Dihydropteroate synthase</fullName>
        <shortName evidence="9">DHPS</shortName>
        <ecNumber evidence="4 9">2.5.1.15</ecNumber>
    </recommendedName>
    <alternativeName>
        <fullName evidence="9">Dihydropteroate pyrophosphorylase</fullName>
    </alternativeName>
</protein>
<name>H6LAS7_SAPGL</name>
<dbReference type="Pfam" id="PF00809">
    <property type="entry name" value="Pterin_bind"/>
    <property type="match status" value="1"/>
</dbReference>
<dbReference type="InterPro" id="IPR000489">
    <property type="entry name" value="Pterin-binding_dom"/>
</dbReference>